<feature type="region of interest" description="Disordered" evidence="1">
    <location>
        <begin position="27"/>
        <end position="54"/>
    </location>
</feature>
<organism evidence="2 3">
    <name type="scientific">Caerostris darwini</name>
    <dbReference type="NCBI Taxonomy" id="1538125"/>
    <lineage>
        <taxon>Eukaryota</taxon>
        <taxon>Metazoa</taxon>
        <taxon>Ecdysozoa</taxon>
        <taxon>Arthropoda</taxon>
        <taxon>Chelicerata</taxon>
        <taxon>Arachnida</taxon>
        <taxon>Araneae</taxon>
        <taxon>Araneomorphae</taxon>
        <taxon>Entelegynae</taxon>
        <taxon>Araneoidea</taxon>
        <taxon>Araneidae</taxon>
        <taxon>Caerostris</taxon>
    </lineage>
</organism>
<accession>A0AAV4NNH5</accession>
<comment type="caution">
    <text evidence="2">The sequence shown here is derived from an EMBL/GenBank/DDBJ whole genome shotgun (WGS) entry which is preliminary data.</text>
</comment>
<reference evidence="2 3" key="1">
    <citation type="submission" date="2021-06" db="EMBL/GenBank/DDBJ databases">
        <title>Caerostris darwini draft genome.</title>
        <authorList>
            <person name="Kono N."/>
            <person name="Arakawa K."/>
        </authorList>
    </citation>
    <scope>NUCLEOTIDE SEQUENCE [LARGE SCALE GENOMIC DNA]</scope>
</reference>
<dbReference type="AlphaFoldDB" id="A0AAV4NNH5"/>
<evidence type="ECO:0000313" key="3">
    <source>
        <dbReference type="Proteomes" id="UP001054837"/>
    </source>
</evidence>
<gene>
    <name evidence="2" type="ORF">CDAR_113591</name>
</gene>
<keyword evidence="3" id="KW-1185">Reference proteome</keyword>
<dbReference type="Proteomes" id="UP001054837">
    <property type="component" value="Unassembled WGS sequence"/>
</dbReference>
<feature type="compositionally biased region" description="Low complexity" evidence="1">
    <location>
        <begin position="29"/>
        <end position="39"/>
    </location>
</feature>
<proteinExistence type="predicted"/>
<evidence type="ECO:0000313" key="2">
    <source>
        <dbReference type="EMBL" id="GIX85924.1"/>
    </source>
</evidence>
<sequence>MGIDRLEHLILNLDTGGVAKQFFPPPTPVSSSITTPSPSCHLTPKETKSKRETSDFRERYCPKTLLMSSGTCLEECQVRVYCDYIDRSPCLTLESPKLHTQFIYFIAIHPSTTPEANRNSFYPPFLNPPQYSTLEAGVQIQKTKENE</sequence>
<protein>
    <submittedName>
        <fullName evidence="2">Uncharacterized protein</fullName>
    </submittedName>
</protein>
<evidence type="ECO:0000256" key="1">
    <source>
        <dbReference type="SAM" id="MobiDB-lite"/>
    </source>
</evidence>
<feature type="compositionally biased region" description="Basic and acidic residues" evidence="1">
    <location>
        <begin position="43"/>
        <end position="54"/>
    </location>
</feature>
<name>A0AAV4NNH5_9ARAC</name>
<dbReference type="EMBL" id="BPLQ01001841">
    <property type="protein sequence ID" value="GIX85924.1"/>
    <property type="molecule type" value="Genomic_DNA"/>
</dbReference>